<dbReference type="PANTHER" id="PTHR30069">
    <property type="entry name" value="TONB-DEPENDENT OUTER MEMBRANE RECEPTOR"/>
    <property type="match status" value="1"/>
</dbReference>
<comment type="similarity">
    <text evidence="12">Belongs to the TonB-dependent receptor family. BtuB (TC 1.B.14.3.1) subfamily.</text>
</comment>
<feature type="short sequence motif" description="TonB C-terminal box" evidence="12 14">
    <location>
        <begin position="600"/>
        <end position="617"/>
    </location>
</feature>
<evidence type="ECO:0000256" key="3">
    <source>
        <dbReference type="ARBA" id="ARBA00022452"/>
    </source>
</evidence>
<dbReference type="Proteomes" id="UP000009342">
    <property type="component" value="Unassembled WGS sequence"/>
</dbReference>
<dbReference type="InterPro" id="IPR012910">
    <property type="entry name" value="Plug_dom"/>
</dbReference>
<evidence type="ECO:0000313" key="17">
    <source>
        <dbReference type="EMBL" id="CCJ83596.1"/>
    </source>
</evidence>
<evidence type="ECO:0000256" key="13">
    <source>
        <dbReference type="PROSITE-ProRule" id="PRU01360"/>
    </source>
</evidence>
<dbReference type="CDD" id="cd01347">
    <property type="entry name" value="ligand_gated_channel"/>
    <property type="match status" value="1"/>
</dbReference>
<dbReference type="InterPro" id="IPR010917">
    <property type="entry name" value="TonB_rcpt_CS"/>
</dbReference>
<proteinExistence type="inferred from homology"/>
<dbReference type="SUPFAM" id="SSF56935">
    <property type="entry name" value="Porins"/>
    <property type="match status" value="1"/>
</dbReference>
<accession>A0ABM9QDE5</accession>
<feature type="binding site" evidence="12">
    <location>
        <position position="250"/>
    </location>
    <ligand>
        <name>Ca(2+)</name>
        <dbReference type="ChEBI" id="CHEBI:29108"/>
        <label>2</label>
    </ligand>
</feature>
<evidence type="ECO:0000313" key="18">
    <source>
        <dbReference type="Proteomes" id="UP000009342"/>
    </source>
</evidence>
<sequence length="617" mass="68339" precursor="true">MMIKKISLLTALSVTAFSGWAQDSGSDALVVTANRFQQPVNTVLAPVTVVTRNDIERWQSHSLIDVMRRLPGVDVAQNGGLGQTSSLFIRGTNSSHVLILVDGVRLNQAGVSGSSDLSQFPVAMVQRVEYIRGPRSAVYGSDAIGGVVNIITTPDKTGTTLGAGMGSDGYQNYGVSTYQRLGADTRATLLGDYTYAKGFDVAAEGNTGGLRQPDRDGFMNKTLYGALEHDFSQTWSAFVRGYGYSNRTAYDGYYNSFTPDVLVDTRQLYSQTWDAGIRFNHDIFHSQLISSYSHTKDFNYDPHQGRYDASATLDEIKQYNVQWINTVDVGEGNIGAGVDWQKQSTEPGTNYVNNAYDLRNTGIYLTALQKFGDVTLEGAARSDDNSQFGRHGTWQSSAAWEFTEGYRFIASYGTAYKAPNLGQLYGYYGNDHLDPEESKQWEGAFEGLTAGVNWRVSAYRNDVDNLIDFNNNLQKYYNVGKARIKGIEATASFDTGPLTHTVGYDYVDARNAATNELLPRRAKQQVKYQLDTQIYDVDGSLTYHYLGTRYDTDFGTFPSQKVKMGGVSLWDVAVSYPVTSHLTVRGKIANLFDKDYETVYGYQTAGREYNLSGSYTF</sequence>
<comment type="caution">
    <text evidence="17">The sequence shown here is derived from an EMBL/GenBank/DDBJ whole genome shotgun (WGS) entry which is preliminary data.</text>
</comment>
<dbReference type="NCBIfam" id="NF007926">
    <property type="entry name" value="PRK10641.1"/>
    <property type="match status" value="1"/>
</dbReference>
<evidence type="ECO:0000256" key="1">
    <source>
        <dbReference type="ARBA" id="ARBA00004571"/>
    </source>
</evidence>
<keyword evidence="9 12" id="KW-0626">Porin</keyword>
<feature type="binding site" evidence="12">
    <location>
        <position position="216"/>
    </location>
    <ligand>
        <name>Ca(2+)</name>
        <dbReference type="ChEBI" id="CHEBI:29108"/>
        <label>1</label>
    </ligand>
</feature>
<evidence type="ECO:0000256" key="11">
    <source>
        <dbReference type="ARBA" id="ARBA00023237"/>
    </source>
</evidence>
<feature type="binding site" evidence="12">
    <location>
        <position position="214"/>
    </location>
    <ligand>
        <name>Ca(2+)</name>
        <dbReference type="ChEBI" id="CHEBI:29108"/>
        <label>2</label>
    </ligand>
</feature>
<organism evidence="17 18">
    <name type="scientific">Cronobacter dublinensis 1210</name>
    <dbReference type="NCBI Taxonomy" id="1208656"/>
    <lineage>
        <taxon>Bacteria</taxon>
        <taxon>Pseudomonadati</taxon>
        <taxon>Pseudomonadota</taxon>
        <taxon>Gammaproteobacteria</taxon>
        <taxon>Enterobacterales</taxon>
        <taxon>Enterobacteriaceae</taxon>
        <taxon>Cronobacter</taxon>
    </lineage>
</organism>
<evidence type="ECO:0000259" key="15">
    <source>
        <dbReference type="Pfam" id="PF00593"/>
    </source>
</evidence>
<feature type="binding site" evidence="12">
    <location>
        <position position="312"/>
    </location>
    <ligand>
        <name>cyanocob(III)alamin</name>
        <dbReference type="ChEBI" id="CHEBI:17439"/>
    </ligand>
</feature>
<keyword evidence="11 12" id="KW-0998">Cell outer membrane</keyword>
<dbReference type="PROSITE" id="PS52016">
    <property type="entry name" value="TONB_DEPENDENT_REC_3"/>
    <property type="match status" value="1"/>
</dbReference>
<dbReference type="Gene3D" id="2.40.170.20">
    <property type="entry name" value="TonB-dependent receptor, beta-barrel domain"/>
    <property type="match status" value="1"/>
</dbReference>
<feature type="binding site" evidence="12">
    <location>
        <position position="86"/>
    </location>
    <ligand>
        <name>cyanocob(III)alamin</name>
        <dbReference type="ChEBI" id="CHEBI:17439"/>
    </ligand>
</feature>
<feature type="chain" id="PRO_5044909969" description="Vitamin B12 transporter BtuB" evidence="12">
    <location>
        <begin position="22"/>
        <end position="617"/>
    </location>
</feature>
<feature type="binding site" evidence="12">
    <location>
        <begin position="111"/>
        <end position="112"/>
    </location>
    <ligand>
        <name>cyanocob(III)alamin</name>
        <dbReference type="ChEBI" id="CHEBI:17439"/>
    </ligand>
</feature>
<dbReference type="Pfam" id="PF07715">
    <property type="entry name" value="Plug"/>
    <property type="match status" value="1"/>
</dbReference>
<keyword evidence="17" id="KW-0675">Receptor</keyword>
<comment type="subcellular location">
    <subcellularLocation>
        <location evidence="1 12 13">Cell outer membrane</location>
        <topology evidence="1 12 13">Multi-pass membrane protein</topology>
    </subcellularLocation>
</comment>
<dbReference type="InterPro" id="IPR010101">
    <property type="entry name" value="B12_transptr_BtuB"/>
</dbReference>
<evidence type="ECO:0000256" key="2">
    <source>
        <dbReference type="ARBA" id="ARBA00022448"/>
    </source>
</evidence>
<comment type="function">
    <text evidence="12">Involved in the active translocation of vitamin B12 (cyanocobalamin) across the outer membrane to the periplasmic space. It derives its energy for transport by interacting with the trans-periplasmic membrane protein TonB.</text>
</comment>
<evidence type="ECO:0000256" key="6">
    <source>
        <dbReference type="ARBA" id="ARBA00022837"/>
    </source>
</evidence>
<evidence type="ECO:0000256" key="9">
    <source>
        <dbReference type="ARBA" id="ARBA00023114"/>
    </source>
</evidence>
<protein>
    <recommendedName>
        <fullName evidence="12">Vitamin B12 transporter BtuB</fullName>
    </recommendedName>
    <alternativeName>
        <fullName evidence="12">Cobalamin receptor</fullName>
    </alternativeName>
    <alternativeName>
        <fullName evidence="12">Outer membrane cobalamin translocator</fullName>
    </alternativeName>
</protein>
<keyword evidence="4 12" id="KW-0812">Transmembrane</keyword>
<dbReference type="HAMAP" id="MF_01531">
    <property type="entry name" value="BtuB"/>
    <property type="match status" value="1"/>
</dbReference>
<feature type="binding site" evidence="12">
    <location>
        <position position="200"/>
    </location>
    <ligand>
        <name>Ca(2+)</name>
        <dbReference type="ChEBI" id="CHEBI:29108"/>
        <label>1</label>
    </ligand>
</feature>
<dbReference type="PROSITE" id="PS01156">
    <property type="entry name" value="TONB_DEPENDENT_REC_2"/>
    <property type="match status" value="1"/>
</dbReference>
<dbReference type="InterPro" id="IPR036942">
    <property type="entry name" value="Beta-barrel_TonB_sf"/>
</dbReference>
<dbReference type="InterPro" id="IPR039426">
    <property type="entry name" value="TonB-dep_rcpt-like"/>
</dbReference>
<feature type="binding site" evidence="12">
    <location>
        <position position="264"/>
    </location>
    <ligand>
        <name>Ca(2+)</name>
        <dbReference type="ChEBI" id="CHEBI:29108"/>
        <label>2</label>
    </ligand>
</feature>
<keyword evidence="2 12" id="KW-0813">Transport</keyword>
<feature type="binding site" evidence="12">
    <location>
        <position position="251"/>
    </location>
    <ligand>
        <name>Ca(2+)</name>
        <dbReference type="ChEBI" id="CHEBI:29108"/>
        <label>1</label>
    </ligand>
</feature>
<dbReference type="PANTHER" id="PTHR30069:SF53">
    <property type="entry name" value="COLICIN I RECEPTOR-RELATED"/>
    <property type="match status" value="1"/>
</dbReference>
<evidence type="ECO:0000256" key="8">
    <source>
        <dbReference type="ARBA" id="ARBA00023077"/>
    </source>
</evidence>
<keyword evidence="18" id="KW-1185">Reference proteome</keyword>
<evidence type="ECO:0000256" key="12">
    <source>
        <dbReference type="HAMAP-Rule" id="MF_01531"/>
    </source>
</evidence>
<dbReference type="InterPro" id="IPR000531">
    <property type="entry name" value="Beta-barrel_TonB"/>
</dbReference>
<dbReference type="Gene3D" id="2.170.130.10">
    <property type="entry name" value="TonB-dependent receptor, plug domain"/>
    <property type="match status" value="1"/>
</dbReference>
<dbReference type="InterPro" id="IPR037066">
    <property type="entry name" value="Plug_dom_sf"/>
</dbReference>
<gene>
    <name evidence="12" type="primary">btuB</name>
    <name evidence="17" type="ORF">BN134_4376</name>
</gene>
<keyword evidence="6 12" id="KW-0106">Calcium</keyword>
<keyword evidence="3 12" id="KW-1134">Transmembrane beta strand</keyword>
<feature type="domain" description="TonB-dependent receptor-like beta-barrel" evidence="15">
    <location>
        <begin position="167"/>
        <end position="591"/>
    </location>
</feature>
<evidence type="ECO:0000256" key="14">
    <source>
        <dbReference type="PROSITE-ProRule" id="PRU10144"/>
    </source>
</evidence>
<dbReference type="Pfam" id="PF00593">
    <property type="entry name" value="TonB_dep_Rec_b-barrel"/>
    <property type="match status" value="1"/>
</dbReference>
<feature type="binding site" evidence="12">
    <location>
        <position position="251"/>
    </location>
    <ligand>
        <name>Ca(2+)</name>
        <dbReference type="ChEBI" id="CHEBI:29108"/>
        <label>2</label>
    </ligand>
</feature>
<evidence type="ECO:0000256" key="4">
    <source>
        <dbReference type="ARBA" id="ARBA00022692"/>
    </source>
</evidence>
<keyword evidence="5 12" id="KW-0732">Signal</keyword>
<keyword evidence="8 12" id="KW-0798">TonB box</keyword>
<feature type="binding site" evidence="12">
    <location>
        <position position="252"/>
    </location>
    <ligand>
        <name>cyanocob(III)alamin</name>
        <dbReference type="ChEBI" id="CHEBI:17439"/>
    </ligand>
</feature>
<comment type="caution">
    <text evidence="12">Lacks conserved residue(s) required for the propagation of feature annotation.</text>
</comment>
<keyword evidence="12" id="KW-0479">Metal-binding</keyword>
<keyword evidence="7 12" id="KW-0406">Ion transport</keyword>
<evidence type="ECO:0000256" key="10">
    <source>
        <dbReference type="ARBA" id="ARBA00023136"/>
    </source>
</evidence>
<evidence type="ECO:0000256" key="7">
    <source>
        <dbReference type="ARBA" id="ARBA00023065"/>
    </source>
</evidence>
<name>A0ABM9QDE5_9ENTR</name>
<feature type="binding site" evidence="12">
    <location>
        <position position="520"/>
    </location>
    <ligand>
        <name>cyanocob(III)alamin</name>
        <dbReference type="ChEBI" id="CHEBI:17439"/>
    </ligand>
</feature>
<keyword evidence="10 12" id="KW-0472">Membrane</keyword>
<feature type="domain" description="TonB-dependent receptor plug" evidence="16">
    <location>
        <begin position="41"/>
        <end position="147"/>
    </location>
</feature>
<feature type="short sequence motif" description="TonB box" evidence="12">
    <location>
        <begin position="27"/>
        <end position="34"/>
    </location>
</feature>
<feature type="signal peptide" evidence="12">
    <location>
        <begin position="1"/>
        <end position="21"/>
    </location>
</feature>
<feature type="binding site" evidence="12">
    <location>
        <position position="93"/>
    </location>
    <ligand>
        <name>cyanocob(III)alamin</name>
        <dbReference type="ChEBI" id="CHEBI:17439"/>
    </ligand>
</feature>
<evidence type="ECO:0000259" key="16">
    <source>
        <dbReference type="Pfam" id="PF07715"/>
    </source>
</evidence>
<dbReference type="EMBL" id="CAKZ01000216">
    <property type="protein sequence ID" value="CCJ83596.1"/>
    <property type="molecule type" value="Genomic_DNA"/>
</dbReference>
<dbReference type="NCBIfam" id="TIGR01779">
    <property type="entry name" value="TonB-B12"/>
    <property type="match status" value="1"/>
</dbReference>
<feature type="binding site" evidence="12">
    <location>
        <position position="216"/>
    </location>
    <ligand>
        <name>Ca(2+)</name>
        <dbReference type="ChEBI" id="CHEBI:29108"/>
        <label>2</label>
    </ligand>
</feature>
<reference evidence="18" key="1">
    <citation type="journal article" date="2012" name="PLoS ONE">
        <title>Comparative analysis of genome sequences covering the seven cronobacter species.</title>
        <authorList>
            <person name="Joseph S."/>
            <person name="Desai P."/>
            <person name="Ji Y."/>
            <person name="Cummings C.A."/>
            <person name="Shih R."/>
            <person name="Degoricija L."/>
            <person name="Rico A."/>
            <person name="Brzoska P."/>
            <person name="Hamby S.E."/>
            <person name="Masood N."/>
            <person name="Hariri S."/>
            <person name="Sonbol H."/>
            <person name="Chuzhanova N."/>
            <person name="McClelland M."/>
            <person name="Furtado M.R."/>
            <person name="Forsythe S.J."/>
        </authorList>
    </citation>
    <scope>NUCLEOTIDE SEQUENCE [LARGE SCALE GENOMIC DNA]</scope>
    <source>
        <strain evidence="18">1210</strain>
    </source>
</reference>
<feature type="binding site" evidence="12">
    <location>
        <position position="214"/>
    </location>
    <ligand>
        <name>Ca(2+)</name>
        <dbReference type="ChEBI" id="CHEBI:29108"/>
        <label>1</label>
    </ligand>
</feature>
<feature type="binding site" evidence="12">
    <location>
        <position position="212"/>
    </location>
    <ligand>
        <name>Ca(2+)</name>
        <dbReference type="ChEBI" id="CHEBI:29108"/>
        <label>1</label>
    </ligand>
</feature>
<evidence type="ECO:0000256" key="5">
    <source>
        <dbReference type="ARBA" id="ARBA00022729"/>
    </source>
</evidence>